<dbReference type="EMBL" id="JAESJJ010000160">
    <property type="protein sequence ID" value="MBL3611465.1"/>
    <property type="molecule type" value="Genomic_DNA"/>
</dbReference>
<dbReference type="InterPro" id="IPR009061">
    <property type="entry name" value="DNA-bd_dom_put_sf"/>
</dbReference>
<proteinExistence type="predicted"/>
<accession>A0ABS1S2B0</accession>
<dbReference type="Proteomes" id="UP000604473">
    <property type="component" value="Unassembled WGS sequence"/>
</dbReference>
<dbReference type="SUPFAM" id="SSF46955">
    <property type="entry name" value="Putative DNA-binding domain"/>
    <property type="match status" value="1"/>
</dbReference>
<dbReference type="Gene3D" id="1.10.10.10">
    <property type="entry name" value="Winged helix-like DNA-binding domain superfamily/Winged helix DNA-binding domain"/>
    <property type="match status" value="1"/>
</dbReference>
<reference evidence="1 2" key="1">
    <citation type="submission" date="2021-01" db="EMBL/GenBank/DDBJ databases">
        <title>Draft genomes of Rhodovulum sulfidophilum.</title>
        <authorList>
            <person name="Guzman M.S."/>
        </authorList>
    </citation>
    <scope>NUCLEOTIDE SEQUENCE [LARGE SCALE GENOMIC DNA]</scope>
    <source>
        <strain evidence="1 2">AB35</strain>
    </source>
</reference>
<organism evidence="1 2">
    <name type="scientific">Rhodovulum sulfidophilum</name>
    <name type="common">Rhodobacter sulfidophilus</name>
    <dbReference type="NCBI Taxonomy" id="35806"/>
    <lineage>
        <taxon>Bacteria</taxon>
        <taxon>Pseudomonadati</taxon>
        <taxon>Pseudomonadota</taxon>
        <taxon>Alphaproteobacteria</taxon>
        <taxon>Rhodobacterales</taxon>
        <taxon>Paracoccaceae</taxon>
        <taxon>Rhodovulum</taxon>
    </lineage>
</organism>
<keyword evidence="2" id="KW-1185">Reference proteome</keyword>
<dbReference type="InterPro" id="IPR036388">
    <property type="entry name" value="WH-like_DNA-bd_sf"/>
</dbReference>
<gene>
    <name evidence="1" type="ORF">JMM60_22460</name>
</gene>
<protein>
    <submittedName>
        <fullName evidence="1">Uncharacterized protein</fullName>
    </submittedName>
</protein>
<name>A0ABS1S2B0_RHOSU</name>
<evidence type="ECO:0000313" key="2">
    <source>
        <dbReference type="Proteomes" id="UP000604473"/>
    </source>
</evidence>
<sequence length="59" mass="6520">MTDLADLRRLYPLPEGVEDTAMNRAQIARALDVSDNTISKWIAQGMPVLEEGGNGREYA</sequence>
<comment type="caution">
    <text evidence="1">The sequence shown here is derived from an EMBL/GenBank/DDBJ whole genome shotgun (WGS) entry which is preliminary data.</text>
</comment>
<feature type="non-terminal residue" evidence="1">
    <location>
        <position position="59"/>
    </location>
</feature>
<evidence type="ECO:0000313" key="1">
    <source>
        <dbReference type="EMBL" id="MBL3611465.1"/>
    </source>
</evidence>